<dbReference type="EMBL" id="JBIUGF010000028">
    <property type="protein sequence ID" value="MFJ1338691.1"/>
    <property type="molecule type" value="Genomic_DNA"/>
</dbReference>
<organism evidence="1 2">
    <name type="scientific">Pseudomonas caricapapayae</name>
    <dbReference type="NCBI Taxonomy" id="46678"/>
    <lineage>
        <taxon>Bacteria</taxon>
        <taxon>Pseudomonadati</taxon>
        <taxon>Pseudomonadota</taxon>
        <taxon>Gammaproteobacteria</taxon>
        <taxon>Pseudomonadales</taxon>
        <taxon>Pseudomonadaceae</taxon>
        <taxon>Pseudomonas</taxon>
    </lineage>
</organism>
<dbReference type="Proteomes" id="UP001615411">
    <property type="component" value="Unassembled WGS sequence"/>
</dbReference>
<protein>
    <submittedName>
        <fullName evidence="1">Helix-turn-helix transcriptional regulator</fullName>
    </submittedName>
</protein>
<keyword evidence="2" id="KW-1185">Reference proteome</keyword>
<name>A0ACC7LW10_9PSED</name>
<evidence type="ECO:0000313" key="2">
    <source>
        <dbReference type="Proteomes" id="UP001615411"/>
    </source>
</evidence>
<comment type="caution">
    <text evidence="1">The sequence shown here is derived from an EMBL/GenBank/DDBJ whole genome shotgun (WGS) entry which is preliminary data.</text>
</comment>
<reference evidence="1" key="1">
    <citation type="submission" date="2024-10" db="EMBL/GenBank/DDBJ databases">
        <title>Aeromonas and Pseudomonas from the Cagarras Archipelago, Rio de Janeiro, Brazil.</title>
        <authorList>
            <person name="Canellas A.L.B."/>
            <person name="Laport M.S."/>
        </authorList>
    </citation>
    <scope>NUCLEOTIDE SEQUENCE</scope>
    <source>
        <strain evidence="1">ACP-7</strain>
    </source>
</reference>
<sequence>MSAIVNTNHPRRIMRLPHVQAATGFGRAWIYALMAEGKFPKARKIGTRAVGWPSDEIEQWVTDRLEGRA</sequence>
<gene>
    <name evidence="1" type="ORF">ACIKP7_11210</name>
</gene>
<proteinExistence type="predicted"/>
<evidence type="ECO:0000313" key="1">
    <source>
        <dbReference type="EMBL" id="MFJ1338691.1"/>
    </source>
</evidence>
<accession>A0ACC7LW10</accession>